<protein>
    <submittedName>
        <fullName evidence="1">Uncharacterized protein</fullName>
    </submittedName>
</protein>
<proteinExistence type="predicted"/>
<sequence>MTDFEMVKLYVNNLVKALDDRQEENDKEIATYLKGMKSSAASIANFIDVVSRNSK</sequence>
<accession>A0A9D1EY19</accession>
<name>A0A9D1EY19_9BACT</name>
<dbReference type="EMBL" id="DVIU01000089">
    <property type="protein sequence ID" value="HIS35836.1"/>
    <property type="molecule type" value="Genomic_DNA"/>
</dbReference>
<reference evidence="1" key="1">
    <citation type="submission" date="2020-10" db="EMBL/GenBank/DDBJ databases">
        <authorList>
            <person name="Gilroy R."/>
        </authorList>
    </citation>
    <scope>NUCLEOTIDE SEQUENCE</scope>
    <source>
        <strain evidence="1">6276</strain>
    </source>
</reference>
<evidence type="ECO:0000313" key="1">
    <source>
        <dbReference type="EMBL" id="HIS35836.1"/>
    </source>
</evidence>
<organism evidence="1 2">
    <name type="scientific">Candidatus Scatousia excrementigallinarum</name>
    <dbReference type="NCBI Taxonomy" id="2840935"/>
    <lineage>
        <taxon>Bacteria</taxon>
        <taxon>Candidatus Scatousia</taxon>
    </lineage>
</organism>
<evidence type="ECO:0000313" key="2">
    <source>
        <dbReference type="Proteomes" id="UP000823928"/>
    </source>
</evidence>
<reference evidence="1" key="2">
    <citation type="journal article" date="2021" name="PeerJ">
        <title>Extensive microbial diversity within the chicken gut microbiome revealed by metagenomics and culture.</title>
        <authorList>
            <person name="Gilroy R."/>
            <person name="Ravi A."/>
            <person name="Getino M."/>
            <person name="Pursley I."/>
            <person name="Horton D.L."/>
            <person name="Alikhan N.F."/>
            <person name="Baker D."/>
            <person name="Gharbi K."/>
            <person name="Hall N."/>
            <person name="Watson M."/>
            <person name="Adriaenssens E.M."/>
            <person name="Foster-Nyarko E."/>
            <person name="Jarju S."/>
            <person name="Secka A."/>
            <person name="Antonio M."/>
            <person name="Oren A."/>
            <person name="Chaudhuri R.R."/>
            <person name="La Ragione R."/>
            <person name="Hildebrand F."/>
            <person name="Pallen M.J."/>
        </authorList>
    </citation>
    <scope>NUCLEOTIDE SEQUENCE</scope>
    <source>
        <strain evidence="1">6276</strain>
    </source>
</reference>
<gene>
    <name evidence="1" type="ORF">IAC10_04305</name>
</gene>
<dbReference type="Proteomes" id="UP000823928">
    <property type="component" value="Unassembled WGS sequence"/>
</dbReference>
<comment type="caution">
    <text evidence="1">The sequence shown here is derived from an EMBL/GenBank/DDBJ whole genome shotgun (WGS) entry which is preliminary data.</text>
</comment>
<dbReference type="AlphaFoldDB" id="A0A9D1EY19"/>